<evidence type="ECO:0000313" key="1">
    <source>
        <dbReference type="EMBL" id="MEF3082735.1"/>
    </source>
</evidence>
<keyword evidence="2" id="KW-1185">Reference proteome</keyword>
<evidence type="ECO:0000313" key="2">
    <source>
        <dbReference type="Proteomes" id="UP001358324"/>
    </source>
</evidence>
<dbReference type="SUPFAM" id="SSF50494">
    <property type="entry name" value="Trypsin-like serine proteases"/>
    <property type="match status" value="1"/>
</dbReference>
<sequence length="344" mass="37698">MGSRTEITDKPQSIHPLSRATTYIESYFFDPLSGEQRLRTYATGFFVRASTAILLVTNWHVMSGLDPSQPSMLGKTPPPHFLKIFVPTVSGGLSSLSLPLYDAEMAPRWEEHPDREAVDMAIFPLPLSLEQHFHFFDVPTAAGAHEIEEAVAKDVFVLGYPFSQDELRKSFGDGAPFFLPVWKRGSIATEPATRFNDRVILIDALSRPGMSGAPVLVAQDEPVLQSTSARNAEVFDAINRGGGNALEVLSRLDTASLRSSTVKRFSLLGVYSGVIGNTRLEQIALGKCWHVDTLRELTANSCPGAMPFHAPVANRFYDALLSEVSGGRLVVKNLEGEVVRNDPI</sequence>
<dbReference type="RefSeq" id="WP_332078454.1">
    <property type="nucleotide sequence ID" value="NZ_JAZHBM010000002.1"/>
</dbReference>
<organism evidence="1 2">
    <name type="scientific">Luteimonas flava</name>
    <dbReference type="NCBI Taxonomy" id="3115822"/>
    <lineage>
        <taxon>Bacteria</taxon>
        <taxon>Pseudomonadati</taxon>
        <taxon>Pseudomonadota</taxon>
        <taxon>Gammaproteobacteria</taxon>
        <taxon>Lysobacterales</taxon>
        <taxon>Lysobacteraceae</taxon>
        <taxon>Luteimonas</taxon>
    </lineage>
</organism>
<comment type="caution">
    <text evidence="1">The sequence shown here is derived from an EMBL/GenBank/DDBJ whole genome shotgun (WGS) entry which is preliminary data.</text>
</comment>
<dbReference type="Pfam" id="PF13365">
    <property type="entry name" value="Trypsin_2"/>
    <property type="match status" value="1"/>
</dbReference>
<dbReference type="InterPro" id="IPR009003">
    <property type="entry name" value="Peptidase_S1_PA"/>
</dbReference>
<reference evidence="1 2" key="1">
    <citation type="submission" date="2024-01" db="EMBL/GenBank/DDBJ databases">
        <title>Novel species of the genus Luteimonas isolated from rivers.</title>
        <authorList>
            <person name="Lu H."/>
        </authorList>
    </citation>
    <scope>NUCLEOTIDE SEQUENCE [LARGE SCALE GENOMIC DNA]</scope>
    <source>
        <strain evidence="1 2">SMYT11W</strain>
    </source>
</reference>
<accession>A0ABU7WGW1</accession>
<dbReference type="EMBL" id="JAZHBM010000002">
    <property type="protein sequence ID" value="MEF3082735.1"/>
    <property type="molecule type" value="Genomic_DNA"/>
</dbReference>
<proteinExistence type="predicted"/>
<gene>
    <name evidence="1" type="ORF">V3391_11025</name>
</gene>
<name>A0ABU7WGW1_9GAMM</name>
<dbReference type="Proteomes" id="UP001358324">
    <property type="component" value="Unassembled WGS sequence"/>
</dbReference>
<protein>
    <submittedName>
        <fullName evidence="1">Trypsin-like peptidase domain-containing protein</fullName>
    </submittedName>
</protein>